<dbReference type="PANTHER" id="PTHR28631:SF1">
    <property type="entry name" value="ACTIN MATURATION PROTEASE"/>
    <property type="match status" value="1"/>
</dbReference>
<keyword evidence="3" id="KW-0378">Hydrolase</keyword>
<dbReference type="InterPro" id="IPR040043">
    <property type="entry name" value="ACTMAP"/>
</dbReference>
<keyword evidence="1" id="KW-0031">Aminopeptidase</keyword>
<reference evidence="8" key="1">
    <citation type="submission" date="2020-09" db="EMBL/GenBank/DDBJ databases">
        <authorList>
            <person name="Kikuchi T."/>
        </authorList>
    </citation>
    <scope>NUCLEOTIDE SEQUENCE</scope>
    <source>
        <strain evidence="8">SH1</strain>
    </source>
</reference>
<gene>
    <name evidence="8" type="ORF">BOKJ2_LOCUS10915</name>
</gene>
<proteinExistence type="inferred from homology"/>
<dbReference type="AlphaFoldDB" id="A0A811LAK8"/>
<dbReference type="Pfam" id="PF21646">
    <property type="entry name" value="ACTMAP-like_C"/>
    <property type="match status" value="1"/>
</dbReference>
<dbReference type="EMBL" id="CAJFCW020000005">
    <property type="protein sequence ID" value="CAG9119691.1"/>
    <property type="molecule type" value="Genomic_DNA"/>
</dbReference>
<protein>
    <recommendedName>
        <fullName evidence="5">Actin maturation protease</fullName>
    </recommendedName>
    <alternativeName>
        <fullName evidence="6">Actin aminopeptidase ACTMAP</fullName>
    </alternativeName>
</protein>
<dbReference type="GO" id="GO:0006508">
    <property type="term" value="P:proteolysis"/>
    <property type="evidence" value="ECO:0007669"/>
    <property type="project" value="UniProtKB-KW"/>
</dbReference>
<name>A0A811LAK8_9BILA</name>
<dbReference type="PANTHER" id="PTHR28631">
    <property type="entry name" value="UPF0692 PROTEIN C19ORF54"/>
    <property type="match status" value="1"/>
</dbReference>
<comment type="similarity">
    <text evidence="4">Belongs to the ACTMAP family.</text>
</comment>
<keyword evidence="9" id="KW-1185">Reference proteome</keyword>
<sequence length="238" mass="26450">MEAFGTLFKYRLEALRSINDEESFSGFLSTVEPITINVQKGPTCGPVAQVVVSKVFETEPFTVDEVVYYNKSEGYTSSGECFSVDWMTSSLSHFMPQLQLTTTVLPPILKLLTSLDNNTVYIVPYDADKDNSPGFCNGKSAHWCVIVGYFVRHSKGVEFDVNGNFNDGDVFVVAYQGKSRNPALWSYADLQSSNCQLNTYEKPAMIMDAGGIEAGLKGRAVRVEGVHGHYKKMVNFRM</sequence>
<dbReference type="EMBL" id="CAJFDH010000005">
    <property type="protein sequence ID" value="CAD5224145.1"/>
    <property type="molecule type" value="Genomic_DNA"/>
</dbReference>
<organism evidence="8 9">
    <name type="scientific">Bursaphelenchus okinawaensis</name>
    <dbReference type="NCBI Taxonomy" id="465554"/>
    <lineage>
        <taxon>Eukaryota</taxon>
        <taxon>Metazoa</taxon>
        <taxon>Ecdysozoa</taxon>
        <taxon>Nematoda</taxon>
        <taxon>Chromadorea</taxon>
        <taxon>Rhabditida</taxon>
        <taxon>Tylenchina</taxon>
        <taxon>Tylenchomorpha</taxon>
        <taxon>Aphelenchoidea</taxon>
        <taxon>Aphelenchoididae</taxon>
        <taxon>Bursaphelenchus</taxon>
    </lineage>
</organism>
<evidence type="ECO:0000256" key="4">
    <source>
        <dbReference type="ARBA" id="ARBA00034725"/>
    </source>
</evidence>
<dbReference type="OrthoDB" id="198816at2759"/>
<evidence type="ECO:0000313" key="9">
    <source>
        <dbReference type="Proteomes" id="UP000614601"/>
    </source>
</evidence>
<evidence type="ECO:0000256" key="5">
    <source>
        <dbReference type="ARBA" id="ARBA00034848"/>
    </source>
</evidence>
<evidence type="ECO:0000256" key="1">
    <source>
        <dbReference type="ARBA" id="ARBA00022438"/>
    </source>
</evidence>
<dbReference type="GO" id="GO:0004177">
    <property type="term" value="F:aminopeptidase activity"/>
    <property type="evidence" value="ECO:0007669"/>
    <property type="project" value="UniProtKB-KW"/>
</dbReference>
<evidence type="ECO:0000256" key="7">
    <source>
        <dbReference type="ARBA" id="ARBA00049041"/>
    </source>
</evidence>
<evidence type="ECO:0000256" key="6">
    <source>
        <dbReference type="ARBA" id="ARBA00034908"/>
    </source>
</evidence>
<accession>A0A811LAK8</accession>
<dbReference type="Proteomes" id="UP000614601">
    <property type="component" value="Unassembled WGS sequence"/>
</dbReference>
<dbReference type="Proteomes" id="UP000783686">
    <property type="component" value="Unassembled WGS sequence"/>
</dbReference>
<comment type="catalytic activity">
    <reaction evidence="7">
        <text>N-terminal N(alpha)-acetyl-L-cysteinyl-L-aspartyl-[protein] + H2O = N-terminal L-aspartyl-[protein] + N-acetyl-L-cysteine</text>
        <dbReference type="Rhea" id="RHEA:74579"/>
        <dbReference type="Rhea" id="RHEA-COMP:12669"/>
        <dbReference type="Rhea" id="RHEA-COMP:18395"/>
        <dbReference type="ChEBI" id="CHEBI:15377"/>
        <dbReference type="ChEBI" id="CHEBI:64720"/>
        <dbReference type="ChEBI" id="CHEBI:78236"/>
        <dbReference type="ChEBI" id="CHEBI:193599"/>
    </reaction>
    <physiologicalReaction direction="left-to-right" evidence="7">
        <dbReference type="Rhea" id="RHEA:74580"/>
    </physiologicalReaction>
</comment>
<comment type="caution">
    <text evidence="8">The sequence shown here is derived from an EMBL/GenBank/DDBJ whole genome shotgun (WGS) entry which is preliminary data.</text>
</comment>
<keyword evidence="2" id="KW-0645">Protease</keyword>
<evidence type="ECO:0000256" key="2">
    <source>
        <dbReference type="ARBA" id="ARBA00022670"/>
    </source>
</evidence>
<evidence type="ECO:0000313" key="8">
    <source>
        <dbReference type="EMBL" id="CAD5224145.1"/>
    </source>
</evidence>
<evidence type="ECO:0000256" key="3">
    <source>
        <dbReference type="ARBA" id="ARBA00022801"/>
    </source>
</evidence>